<dbReference type="GO" id="GO:0009289">
    <property type="term" value="C:pilus"/>
    <property type="evidence" value="ECO:0007669"/>
    <property type="project" value="InterPro"/>
</dbReference>
<protein>
    <submittedName>
        <fullName evidence="2">Fimbria adhesin protein</fullName>
    </submittedName>
</protein>
<dbReference type="SUPFAM" id="SSF49401">
    <property type="entry name" value="Bacterial adhesins"/>
    <property type="match status" value="1"/>
</dbReference>
<dbReference type="InterPro" id="IPR036937">
    <property type="entry name" value="Adhesion_dom_fimbrial_sf"/>
</dbReference>
<dbReference type="Gene3D" id="2.60.40.1090">
    <property type="entry name" value="Fimbrial-type adhesion domain"/>
    <property type="match status" value="1"/>
</dbReference>
<dbReference type="PANTHER" id="PTHR33420:SF26">
    <property type="entry name" value="FIMBRIAL SUBUNIT"/>
    <property type="match status" value="1"/>
</dbReference>
<dbReference type="InterPro" id="IPR008966">
    <property type="entry name" value="Adhesion_dom_sf"/>
</dbReference>
<dbReference type="InterPro" id="IPR000259">
    <property type="entry name" value="Adhesion_dom_fimbrial"/>
</dbReference>
<dbReference type="InterPro" id="IPR050263">
    <property type="entry name" value="Bact_Fimbrial_Adh_Pro"/>
</dbReference>
<dbReference type="OrthoDB" id="6496051at2"/>
<organism evidence="2 3">
    <name type="scientific">Pseudomonas fluorescens</name>
    <dbReference type="NCBI Taxonomy" id="294"/>
    <lineage>
        <taxon>Bacteria</taxon>
        <taxon>Pseudomonadati</taxon>
        <taxon>Pseudomonadota</taxon>
        <taxon>Gammaproteobacteria</taxon>
        <taxon>Pseudomonadales</taxon>
        <taxon>Pseudomonadaceae</taxon>
        <taxon>Pseudomonas</taxon>
    </lineage>
</organism>
<dbReference type="Gene3D" id="2.60.40.3310">
    <property type="match status" value="1"/>
</dbReference>
<evidence type="ECO:0000259" key="1">
    <source>
        <dbReference type="Pfam" id="PF00419"/>
    </source>
</evidence>
<dbReference type="RefSeq" id="WP_150570127.1">
    <property type="nucleotide sequence ID" value="NZ_CABVHF010000005.1"/>
</dbReference>
<proteinExistence type="predicted"/>
<dbReference type="Proteomes" id="UP000399692">
    <property type="component" value="Unassembled WGS sequence"/>
</dbReference>
<dbReference type="AlphaFoldDB" id="A0A5E6S4T3"/>
<evidence type="ECO:0000313" key="3">
    <source>
        <dbReference type="Proteomes" id="UP000399692"/>
    </source>
</evidence>
<accession>A0A5E6S4T3</accession>
<reference evidence="2 3" key="1">
    <citation type="submission" date="2019-09" db="EMBL/GenBank/DDBJ databases">
        <authorList>
            <person name="Chandra G."/>
            <person name="Truman W A."/>
        </authorList>
    </citation>
    <scope>NUCLEOTIDE SEQUENCE [LARGE SCALE GENOMIC DNA]</scope>
    <source>
        <strain evidence="2">PS631</strain>
    </source>
</reference>
<dbReference type="PANTHER" id="PTHR33420">
    <property type="entry name" value="FIMBRIAL SUBUNIT ELFA-RELATED"/>
    <property type="match status" value="1"/>
</dbReference>
<feature type="domain" description="Fimbrial-type adhesion" evidence="1">
    <location>
        <begin position="206"/>
        <end position="358"/>
    </location>
</feature>
<dbReference type="EMBL" id="CABVHF010000005">
    <property type="protein sequence ID" value="VVM75747.1"/>
    <property type="molecule type" value="Genomic_DNA"/>
</dbReference>
<sequence>MTSALRSTLRPLVLILGNLALGLASTNAYGRCAFGTGGAYMTFVKDMGSFWIPRDAPVGTVIGKARLFARNNESTTLECFYDAATPVTARLPNTAPLFSGSLPPVEGKNVDGHVLQTNIPGVGVYIDLGYPYDGSSTNSFSPDAVNAVPYSGAMRTMTSFPASLSTINGEAVFIKTGDIAAGPQRIAGEMFHGIVHDLGKVLDYRLTATVTRAQCSLKADAVSADPVLLGDHKVEDFKGVGTYTPSVPFHITLNDCQDSSVPGATRADVYVHLDGAKGSRAIDPDQGVFSLTSTSDDIGLGIQLLRSDGSPMPLQADQLMKALDIGLTRLDFQARYVQIDPRVKPGVGEGALIFTITYR</sequence>
<gene>
    <name evidence="2" type="primary">mrkD</name>
    <name evidence="2" type="ORF">PS631_02058</name>
</gene>
<dbReference type="Pfam" id="PF00419">
    <property type="entry name" value="Fimbrial"/>
    <property type="match status" value="1"/>
</dbReference>
<dbReference type="GO" id="GO:0043709">
    <property type="term" value="P:cell adhesion involved in single-species biofilm formation"/>
    <property type="evidence" value="ECO:0007669"/>
    <property type="project" value="TreeGrafter"/>
</dbReference>
<name>A0A5E6S4T3_PSEFL</name>
<evidence type="ECO:0000313" key="2">
    <source>
        <dbReference type="EMBL" id="VVM75747.1"/>
    </source>
</evidence>